<dbReference type="InterPro" id="IPR038892">
    <property type="entry name" value="SMCHD1"/>
</dbReference>
<dbReference type="PANTHER" id="PTHR22640">
    <property type="entry name" value="STRUCTURAL MAINTENANCE OF CHROMOSOMES FLEXIBLE HINGE DOMAIN-CONTAINING PROTEIN 1"/>
    <property type="match status" value="1"/>
</dbReference>
<accession>A0ABD0QP73</accession>
<feature type="non-terminal residue" evidence="1">
    <location>
        <position position="95"/>
    </location>
</feature>
<sequence length="95" mass="11054">MISKPAGSPDVHEFVMSKEDFEHKEMNKQEIYSGFIRNRKPGDCSHVESEEQFLQSIVTEEYGKESFTAVVITGIQQEHVTYLKQNFNLWTRELA</sequence>
<comment type="caution">
    <text evidence="1">The sequence shown here is derived from an EMBL/GenBank/DDBJ whole genome shotgun (WGS) entry which is preliminary data.</text>
</comment>
<organism evidence="1 2">
    <name type="scientific">Cirrhinus mrigala</name>
    <name type="common">Mrigala</name>
    <dbReference type="NCBI Taxonomy" id="683832"/>
    <lineage>
        <taxon>Eukaryota</taxon>
        <taxon>Metazoa</taxon>
        <taxon>Chordata</taxon>
        <taxon>Craniata</taxon>
        <taxon>Vertebrata</taxon>
        <taxon>Euteleostomi</taxon>
        <taxon>Actinopterygii</taxon>
        <taxon>Neopterygii</taxon>
        <taxon>Teleostei</taxon>
        <taxon>Ostariophysi</taxon>
        <taxon>Cypriniformes</taxon>
        <taxon>Cyprinidae</taxon>
        <taxon>Labeoninae</taxon>
        <taxon>Labeonini</taxon>
        <taxon>Cirrhinus</taxon>
    </lineage>
</organism>
<dbReference type="PANTHER" id="PTHR22640:SF2">
    <property type="entry name" value="STRUCTURAL MAINTENANCE OF CHROMOSOMES FLEXIBLE HINGE DOMAIN-CONTAINING PROTEIN 1"/>
    <property type="match status" value="1"/>
</dbReference>
<name>A0ABD0QP73_CIRMR</name>
<dbReference type="AlphaFoldDB" id="A0ABD0QP73"/>
<dbReference type="EMBL" id="JAMKFB020000007">
    <property type="protein sequence ID" value="KAL0187715.1"/>
    <property type="molecule type" value="Genomic_DNA"/>
</dbReference>
<evidence type="ECO:0000313" key="1">
    <source>
        <dbReference type="EMBL" id="KAL0187715.1"/>
    </source>
</evidence>
<proteinExistence type="predicted"/>
<gene>
    <name evidence="1" type="ORF">M9458_014814</name>
</gene>
<keyword evidence="2" id="KW-1185">Reference proteome</keyword>
<evidence type="ECO:0000313" key="2">
    <source>
        <dbReference type="Proteomes" id="UP001529510"/>
    </source>
</evidence>
<reference evidence="1 2" key="1">
    <citation type="submission" date="2024-05" db="EMBL/GenBank/DDBJ databases">
        <title>Genome sequencing and assembly of Indian major carp, Cirrhinus mrigala (Hamilton, 1822).</title>
        <authorList>
            <person name="Mohindra V."/>
            <person name="Chowdhury L.M."/>
            <person name="Lal K."/>
            <person name="Jena J.K."/>
        </authorList>
    </citation>
    <scope>NUCLEOTIDE SEQUENCE [LARGE SCALE GENOMIC DNA]</scope>
    <source>
        <strain evidence="1">CM1030</strain>
        <tissue evidence="1">Blood</tissue>
    </source>
</reference>
<protein>
    <submittedName>
        <fullName evidence="1">Uncharacterized protein</fullName>
    </submittedName>
</protein>
<dbReference type="Proteomes" id="UP001529510">
    <property type="component" value="Unassembled WGS sequence"/>
</dbReference>